<organism evidence="2">
    <name type="scientific">Chromera velia CCMP2878</name>
    <dbReference type="NCBI Taxonomy" id="1169474"/>
    <lineage>
        <taxon>Eukaryota</taxon>
        <taxon>Sar</taxon>
        <taxon>Alveolata</taxon>
        <taxon>Colpodellida</taxon>
        <taxon>Chromeraceae</taxon>
        <taxon>Chromera</taxon>
    </lineage>
</organism>
<sequence length="499" mass="54907">MVVKPYLPGHELKADEVIVYTFDTEKTGMTEWVLVKMRVADAANLKAMNKDALEASMKVEVMNKQAYDRLIMPSRKMKKGGEINEKAHIGMMEVKEACDEMMEGVLMLMLQMPLDGVFSKSRREYMMIQKGMEYKKYNRRLTNKVRSEGAAYINAHLATEHIAARAGAQVDVVSEMLCSVMEMGKEHGVIEIYGRVVRLQEEMKKTRRGGGSRPMGGKHSTYPTCDIQSGGITVEDVDIDGPGVTEKGIPNTGVDVRQTGEGGMVNRGINDGKKGDGGISLIVPNGRPRVNGNTGANGVGGGGMQDSLGRQTGTGSPKRVRQVTHSSEGKQGNTDSGFMTPRSMGEREGEGQQMQKRAVTPFRPSSAGRDRPTMNEMQIFPPNIPMVGGRIAYETLVELSVYRQPKNGGLGGKLWQEYMDDARLMVSVMCSETRRGQLRREIISALRDSAVDGDLEGCDLLELVYAFIIQKKRVEALCLQQEKEGEGRKGMGGRQGRPE</sequence>
<gene>
    <name evidence="2" type="ORF">Cvel_20557</name>
</gene>
<proteinExistence type="predicted"/>
<feature type="region of interest" description="Disordered" evidence="1">
    <location>
        <begin position="240"/>
        <end position="379"/>
    </location>
</feature>
<dbReference type="VEuPathDB" id="CryptoDB:Cvel_20557"/>
<evidence type="ECO:0000256" key="1">
    <source>
        <dbReference type="SAM" id="MobiDB-lite"/>
    </source>
</evidence>
<evidence type="ECO:0000313" key="2">
    <source>
        <dbReference type="EMBL" id="CEM24415.1"/>
    </source>
</evidence>
<name>A0A0G4G720_9ALVE</name>
<feature type="region of interest" description="Disordered" evidence="1">
    <location>
        <begin position="205"/>
        <end position="228"/>
    </location>
</feature>
<feature type="compositionally biased region" description="Polar residues" evidence="1">
    <location>
        <begin position="323"/>
        <end position="337"/>
    </location>
</feature>
<reference evidence="2" key="1">
    <citation type="submission" date="2014-11" db="EMBL/GenBank/DDBJ databases">
        <authorList>
            <person name="Otto D Thomas"/>
            <person name="Naeem Raeece"/>
        </authorList>
    </citation>
    <scope>NUCLEOTIDE SEQUENCE</scope>
</reference>
<dbReference type="AlphaFoldDB" id="A0A0G4G720"/>
<dbReference type="PhylomeDB" id="A0A0G4G720"/>
<dbReference type="EMBL" id="CDMZ01000943">
    <property type="protein sequence ID" value="CEM24415.1"/>
    <property type="molecule type" value="Genomic_DNA"/>
</dbReference>
<accession>A0A0G4G720</accession>
<protein>
    <submittedName>
        <fullName evidence="2">Uncharacterized protein</fullName>
    </submittedName>
</protein>
<feature type="compositionally biased region" description="Gly residues" evidence="1">
    <location>
        <begin position="295"/>
        <end position="304"/>
    </location>
</feature>